<dbReference type="Pfam" id="PF01497">
    <property type="entry name" value="Peripla_BP_2"/>
    <property type="match status" value="1"/>
</dbReference>
<comment type="caution">
    <text evidence="2">The sequence shown here is derived from an EMBL/GenBank/DDBJ whole genome shotgun (WGS) entry which is preliminary data.</text>
</comment>
<sequence length="287" mass="30717">MNKKLSVFIIGLALIIVSCRNSDRAADESIVNDSTRIVSINGTISEILSGIGLENHIVGVDVASTYPKSLLQKPKVGHNRQMAAEGILALKPDWVIGVREEVKGELEDQLKAAGVKVLLFHQEYSIDGTKQLILAVSDSLGLKQKGDSILAKLDQDLTALDSLPANTEKPKVLFIYARGAGTMMVAGENTQPAKIIELADGQNAVSGFQDFKPLTSEALVAANPDVILLFTSGLESLGGPKGLLEVQGVKETNAGKNNKFVEMDGQLLTGFSQRLGQAIKELSEKIR</sequence>
<evidence type="ECO:0000313" key="2">
    <source>
        <dbReference type="EMBL" id="GAA4784437.1"/>
    </source>
</evidence>
<dbReference type="InterPro" id="IPR002491">
    <property type="entry name" value="ABC_transptr_periplasmic_BD"/>
</dbReference>
<protein>
    <submittedName>
        <fullName evidence="2">Hemin ABC transporter substrate-binding protein</fullName>
    </submittedName>
</protein>
<gene>
    <name evidence="2" type="ORF">GCM10023231_10180</name>
</gene>
<dbReference type="InterPro" id="IPR050902">
    <property type="entry name" value="ABC_Transporter_SBP"/>
</dbReference>
<dbReference type="RefSeq" id="WP_345230642.1">
    <property type="nucleotide sequence ID" value="NZ_BAABIQ010000005.1"/>
</dbReference>
<dbReference type="Proteomes" id="UP001501411">
    <property type="component" value="Unassembled WGS sequence"/>
</dbReference>
<name>A0ABP9AQA6_9SPHI</name>
<organism evidence="2 3">
    <name type="scientific">Olivibacter ginsenosidimutans</name>
    <dbReference type="NCBI Taxonomy" id="1176537"/>
    <lineage>
        <taxon>Bacteria</taxon>
        <taxon>Pseudomonadati</taxon>
        <taxon>Bacteroidota</taxon>
        <taxon>Sphingobacteriia</taxon>
        <taxon>Sphingobacteriales</taxon>
        <taxon>Sphingobacteriaceae</taxon>
        <taxon>Olivibacter</taxon>
    </lineage>
</organism>
<dbReference type="PROSITE" id="PS50983">
    <property type="entry name" value="FE_B12_PBP"/>
    <property type="match status" value="1"/>
</dbReference>
<dbReference type="PANTHER" id="PTHR30535">
    <property type="entry name" value="VITAMIN B12-BINDING PROTEIN"/>
    <property type="match status" value="1"/>
</dbReference>
<dbReference type="PANTHER" id="PTHR30535:SF4">
    <property type="entry name" value="HEMIN-BINDING PERIPLASMIC PROTEIN HMUT"/>
    <property type="match status" value="1"/>
</dbReference>
<keyword evidence="3" id="KW-1185">Reference proteome</keyword>
<dbReference type="EMBL" id="BAABIQ010000005">
    <property type="protein sequence ID" value="GAA4784437.1"/>
    <property type="molecule type" value="Genomic_DNA"/>
</dbReference>
<accession>A0ABP9AQA6</accession>
<dbReference type="PROSITE" id="PS51257">
    <property type="entry name" value="PROKAR_LIPOPROTEIN"/>
    <property type="match status" value="1"/>
</dbReference>
<proteinExistence type="predicted"/>
<feature type="domain" description="Fe/B12 periplasmic-binding" evidence="1">
    <location>
        <begin position="36"/>
        <end position="287"/>
    </location>
</feature>
<evidence type="ECO:0000259" key="1">
    <source>
        <dbReference type="PROSITE" id="PS50983"/>
    </source>
</evidence>
<dbReference type="Gene3D" id="3.40.50.1980">
    <property type="entry name" value="Nitrogenase molybdenum iron protein domain"/>
    <property type="match status" value="2"/>
</dbReference>
<reference evidence="3" key="1">
    <citation type="journal article" date="2019" name="Int. J. Syst. Evol. Microbiol.">
        <title>The Global Catalogue of Microorganisms (GCM) 10K type strain sequencing project: providing services to taxonomists for standard genome sequencing and annotation.</title>
        <authorList>
            <consortium name="The Broad Institute Genomics Platform"/>
            <consortium name="The Broad Institute Genome Sequencing Center for Infectious Disease"/>
            <person name="Wu L."/>
            <person name="Ma J."/>
        </authorList>
    </citation>
    <scope>NUCLEOTIDE SEQUENCE [LARGE SCALE GENOMIC DNA]</scope>
    <source>
        <strain evidence="3">JCM 18200</strain>
    </source>
</reference>
<dbReference type="SUPFAM" id="SSF53807">
    <property type="entry name" value="Helical backbone' metal receptor"/>
    <property type="match status" value="1"/>
</dbReference>
<evidence type="ECO:0000313" key="3">
    <source>
        <dbReference type="Proteomes" id="UP001501411"/>
    </source>
</evidence>